<dbReference type="InterPro" id="IPR032466">
    <property type="entry name" value="Metal_Hydrolase"/>
</dbReference>
<gene>
    <name evidence="2" type="ORF">AUR66_01400</name>
</gene>
<dbReference type="Pfam" id="PF04909">
    <property type="entry name" value="Amidohydro_2"/>
    <property type="match status" value="1"/>
</dbReference>
<evidence type="ECO:0000313" key="2">
    <source>
        <dbReference type="EMBL" id="KTG24756.1"/>
    </source>
</evidence>
<dbReference type="AlphaFoldDB" id="A0A0W1SEY5"/>
<proteinExistence type="predicted"/>
<dbReference type="OrthoDB" id="259294at2157"/>
<organism evidence="2 3">
    <name type="scientific">Haloferax profundi</name>
    <dbReference type="NCBI Taxonomy" id="1544718"/>
    <lineage>
        <taxon>Archaea</taxon>
        <taxon>Methanobacteriati</taxon>
        <taxon>Methanobacteriota</taxon>
        <taxon>Stenosarchaea group</taxon>
        <taxon>Halobacteria</taxon>
        <taxon>Halobacteriales</taxon>
        <taxon>Haloferacaceae</taxon>
        <taxon>Haloferax</taxon>
    </lineage>
</organism>
<dbReference type="Proteomes" id="UP000053157">
    <property type="component" value="Unassembled WGS sequence"/>
</dbReference>
<keyword evidence="2" id="KW-0378">Hydrolase</keyword>
<protein>
    <submittedName>
        <fullName evidence="2">Amidohydrolase</fullName>
    </submittedName>
</protein>
<reference evidence="2 3" key="1">
    <citation type="submission" date="2015-12" db="EMBL/GenBank/DDBJ databases">
        <title>Haloferax profundi sp. nov. isolated from the Discovery deep brine-seawater interface in the Red Sea.</title>
        <authorList>
            <person name="Zhang G."/>
            <person name="Stingl U."/>
            <person name="Rashid M."/>
        </authorList>
    </citation>
    <scope>NUCLEOTIDE SEQUENCE [LARGE SCALE GENOMIC DNA]</scope>
    <source>
        <strain evidence="2 3">SB29</strain>
    </source>
</reference>
<evidence type="ECO:0000259" key="1">
    <source>
        <dbReference type="Pfam" id="PF04909"/>
    </source>
</evidence>
<dbReference type="Gene3D" id="3.20.20.140">
    <property type="entry name" value="Metal-dependent hydrolases"/>
    <property type="match status" value="1"/>
</dbReference>
<comment type="caution">
    <text evidence="2">The sequence shown here is derived from an EMBL/GenBank/DDBJ whole genome shotgun (WGS) entry which is preliminary data.</text>
</comment>
<dbReference type="GO" id="GO:0016787">
    <property type="term" value="F:hydrolase activity"/>
    <property type="evidence" value="ECO:0007669"/>
    <property type="project" value="UniProtKB-KW"/>
</dbReference>
<dbReference type="SUPFAM" id="SSF51556">
    <property type="entry name" value="Metallo-dependent hydrolases"/>
    <property type="match status" value="1"/>
</dbReference>
<dbReference type="EMBL" id="LOPV01000297">
    <property type="protein sequence ID" value="KTG24756.1"/>
    <property type="molecule type" value="Genomic_DNA"/>
</dbReference>
<keyword evidence="3" id="KW-1185">Reference proteome</keyword>
<name>A0A0W1SEY5_9EURY</name>
<dbReference type="InterPro" id="IPR006680">
    <property type="entry name" value="Amidohydro-rel"/>
</dbReference>
<dbReference type="RefSeq" id="WP_058572679.1">
    <property type="nucleotide sequence ID" value="NZ_LOPV01000297.1"/>
</dbReference>
<sequence length="274" mass="30164">MLELEHGFRVVDVNARLDPDKQSIATRGREISPERLERELHQAGVVRAIVSPGTQPGDQSYLRPNNAVARMSVDRPFLAFARVNGPRDPSGRTSARLRNLTSSRKDFHTDPDDVEQYAYDDRFHGFCLAPAVDGLPDEPTLSMLEDVGLPVFVTGGQSFEPSAVAESLLGRFPVILSSFGGYPLDQDLMHQSIDLLDDHDDLYLDTSFVRYRSVLERALLEHPDRVLFGSGAPETHPNVGVMEILTLDVSEDALARAFSKNAARVIAALAPGET</sequence>
<accession>A0A0W1SEY5</accession>
<feature type="domain" description="Amidohydrolase-related" evidence="1">
    <location>
        <begin position="133"/>
        <end position="265"/>
    </location>
</feature>
<evidence type="ECO:0000313" key="3">
    <source>
        <dbReference type="Proteomes" id="UP000053157"/>
    </source>
</evidence>